<evidence type="ECO:0000256" key="8">
    <source>
        <dbReference type="ARBA" id="ARBA00023030"/>
    </source>
</evidence>
<keyword evidence="6 9" id="KW-0732">Signal</keyword>
<organism evidence="10 11">
    <name type="scientific">Stephania cephalantha</name>
    <dbReference type="NCBI Taxonomy" id="152367"/>
    <lineage>
        <taxon>Eukaryota</taxon>
        <taxon>Viridiplantae</taxon>
        <taxon>Streptophyta</taxon>
        <taxon>Embryophyta</taxon>
        <taxon>Tracheophyta</taxon>
        <taxon>Spermatophyta</taxon>
        <taxon>Magnoliopsida</taxon>
        <taxon>Ranunculales</taxon>
        <taxon>Menispermaceae</taxon>
        <taxon>Menispermoideae</taxon>
        <taxon>Cissampelideae</taxon>
        <taxon>Stephania</taxon>
    </lineage>
</organism>
<feature type="chain" id="PRO_5042672613" description="Phytosulfokine" evidence="9">
    <location>
        <begin position="28"/>
        <end position="83"/>
    </location>
</feature>
<dbReference type="GO" id="GO:0005576">
    <property type="term" value="C:extracellular region"/>
    <property type="evidence" value="ECO:0007669"/>
    <property type="project" value="UniProtKB-SubCell"/>
</dbReference>
<feature type="signal peptide" evidence="9">
    <location>
        <begin position="1"/>
        <end position="27"/>
    </location>
</feature>
<keyword evidence="11" id="KW-1185">Reference proteome</keyword>
<keyword evidence="5 9" id="KW-0765">Sulfation</keyword>
<gene>
    <name evidence="10" type="ORF">Scep_005373</name>
</gene>
<dbReference type="Proteomes" id="UP001419268">
    <property type="component" value="Unassembled WGS sequence"/>
</dbReference>
<comment type="caution">
    <text evidence="10">The sequence shown here is derived from an EMBL/GenBank/DDBJ whole genome shotgun (WGS) entry which is preliminary data.</text>
</comment>
<dbReference type="GO" id="GO:0008283">
    <property type="term" value="P:cell population proliferation"/>
    <property type="evidence" value="ECO:0007669"/>
    <property type="project" value="UniProtKB-UniRule"/>
</dbReference>
<proteinExistence type="inferred from homology"/>
<reference evidence="10 11" key="1">
    <citation type="submission" date="2024-01" db="EMBL/GenBank/DDBJ databases">
        <title>Genome assemblies of Stephania.</title>
        <authorList>
            <person name="Yang L."/>
        </authorList>
    </citation>
    <scope>NUCLEOTIDE SEQUENCE [LARGE SCALE GENOMIC DNA]</scope>
    <source>
        <strain evidence="10">JXDWG</strain>
        <tissue evidence="10">Leaf</tissue>
    </source>
</reference>
<comment type="subcellular location">
    <subcellularLocation>
        <location evidence="1 9">Secreted</location>
    </subcellularLocation>
</comment>
<keyword evidence="3 9" id="KW-0217">Developmental protein</keyword>
<evidence type="ECO:0000256" key="4">
    <source>
        <dbReference type="ARBA" id="ARBA00022525"/>
    </source>
</evidence>
<protein>
    <recommendedName>
        <fullName evidence="9">Phytosulfokine</fullName>
    </recommendedName>
    <component>
        <recommendedName>
            <fullName evidence="9">Phytosulfokine-alpha</fullName>
            <shortName evidence="9">PSK-alpha</shortName>
            <shortName evidence="9">Phytosulfokine-a</shortName>
        </recommendedName>
    </component>
    <component>
        <recommendedName>
            <fullName evidence="9">Phytosulfokine-beta</fullName>
            <shortName evidence="9">PSK-beta</shortName>
            <shortName evidence="9">Phytosulfokine-b</shortName>
        </recommendedName>
    </component>
</protein>
<comment type="function">
    <text evidence="9">Promotes plant cell differentiation, organogenesis and somatic embryogenesis as well as cell proliferation.</text>
</comment>
<keyword evidence="8 9" id="KW-0339">Growth factor</keyword>
<evidence type="ECO:0000313" key="10">
    <source>
        <dbReference type="EMBL" id="KAK9158799.1"/>
    </source>
</evidence>
<evidence type="ECO:0000256" key="5">
    <source>
        <dbReference type="ARBA" id="ARBA00022641"/>
    </source>
</evidence>
<name>A0AAP0PY49_9MAGN</name>
<evidence type="ECO:0000256" key="3">
    <source>
        <dbReference type="ARBA" id="ARBA00022473"/>
    </source>
</evidence>
<evidence type="ECO:0000313" key="11">
    <source>
        <dbReference type="Proteomes" id="UP001419268"/>
    </source>
</evidence>
<sequence>MKQSSGSSSSALLCALLLIFLLSSCSILLVPKPGEGLVEIEQENSLESMGMEKCGVKDEECLKRRMMAEAHLDYIYTDNLNKP</sequence>
<keyword evidence="4 9" id="KW-0964">Secreted</keyword>
<comment type="PTM">
    <text evidence="9">PSK-alpha is produced by endopeptidase digestion. PSK-beta is produced from PSK-alpha by exopeptidase digestion.</text>
</comment>
<dbReference type="Pfam" id="PF06404">
    <property type="entry name" value="PSK"/>
    <property type="match status" value="1"/>
</dbReference>
<dbReference type="EMBL" id="JBBNAG010000002">
    <property type="protein sequence ID" value="KAK9158799.1"/>
    <property type="molecule type" value="Genomic_DNA"/>
</dbReference>
<dbReference type="AlphaFoldDB" id="A0AAP0PY49"/>
<comment type="PTM">
    <text evidence="9">Sulfation is important for activity and for the binding to a putative membrane receptor.</text>
</comment>
<dbReference type="GO" id="GO:0008083">
    <property type="term" value="F:growth factor activity"/>
    <property type="evidence" value="ECO:0007669"/>
    <property type="project" value="UniProtKB-UniRule"/>
</dbReference>
<evidence type="ECO:0000256" key="6">
    <source>
        <dbReference type="ARBA" id="ARBA00022729"/>
    </source>
</evidence>
<evidence type="ECO:0000256" key="2">
    <source>
        <dbReference type="ARBA" id="ARBA00010781"/>
    </source>
</evidence>
<evidence type="ECO:0000256" key="1">
    <source>
        <dbReference type="ARBA" id="ARBA00004613"/>
    </source>
</evidence>
<dbReference type="InterPro" id="IPR009438">
    <property type="entry name" value="Phytosulfokine"/>
</dbReference>
<dbReference type="GO" id="GO:0030154">
    <property type="term" value="P:cell differentiation"/>
    <property type="evidence" value="ECO:0007669"/>
    <property type="project" value="UniProtKB-UniRule"/>
</dbReference>
<evidence type="ECO:0000256" key="9">
    <source>
        <dbReference type="RuleBase" id="RU368031"/>
    </source>
</evidence>
<accession>A0AAP0PY49</accession>
<comment type="similarity">
    <text evidence="2 9">Belongs to the phytosulfokine family.</text>
</comment>
<dbReference type="PROSITE" id="PS51257">
    <property type="entry name" value="PROKAR_LIPOPROTEIN"/>
    <property type="match status" value="1"/>
</dbReference>
<keyword evidence="7 9" id="KW-0221">Differentiation</keyword>
<dbReference type="PANTHER" id="PTHR33285">
    <property type="entry name" value="PHYTOSULFOKINES 3"/>
    <property type="match status" value="1"/>
</dbReference>
<dbReference type="PANTHER" id="PTHR33285:SF33">
    <property type="entry name" value="PHYTOSULFOKINE"/>
    <property type="match status" value="1"/>
</dbReference>
<evidence type="ECO:0000256" key="7">
    <source>
        <dbReference type="ARBA" id="ARBA00022782"/>
    </source>
</evidence>